<proteinExistence type="predicted"/>
<sequence>MVTNGFVSNPHLNTKLIIFYAKIGDSRAGRKVFDRMTVRNVVCWTAQISGYGKNECHEDALLLFSEMHRVGVKANQFTYASVLNMCANAASLTIGRQLHAFAIKNKPSYDVAVGNSLIDMYAKSGEIEDADRAFGEMKEKNVISWTSLISGYGKHGYGSKAISLCKEMEDEGLAPNDITFLSGLFACSHSGLNKEASEFFNSMINRHNILPRAEHYSCMVDLFARVGQLEEAYSIICRNNITPNASLWGAILGGCLSYGNVVLAETAAMHLINLNPDISVNYTVLGNIYATAGLWHKNCKIRNLMTHRKLKKTPGYSSVDSPRSIYLT</sequence>
<dbReference type="PROSITE" id="PS51375">
    <property type="entry name" value="PPR"/>
    <property type="match status" value="3"/>
</dbReference>
<organism evidence="3 4">
    <name type="scientific">Linum tenue</name>
    <dbReference type="NCBI Taxonomy" id="586396"/>
    <lineage>
        <taxon>Eukaryota</taxon>
        <taxon>Viridiplantae</taxon>
        <taxon>Streptophyta</taxon>
        <taxon>Embryophyta</taxon>
        <taxon>Tracheophyta</taxon>
        <taxon>Spermatophyta</taxon>
        <taxon>Magnoliopsida</taxon>
        <taxon>eudicotyledons</taxon>
        <taxon>Gunneridae</taxon>
        <taxon>Pentapetalae</taxon>
        <taxon>rosids</taxon>
        <taxon>fabids</taxon>
        <taxon>Malpighiales</taxon>
        <taxon>Linaceae</taxon>
        <taxon>Linum</taxon>
    </lineage>
</organism>
<evidence type="ECO:0000256" key="1">
    <source>
        <dbReference type="ARBA" id="ARBA00022737"/>
    </source>
</evidence>
<feature type="repeat" description="PPR" evidence="2">
    <location>
        <begin position="141"/>
        <end position="175"/>
    </location>
</feature>
<gene>
    <name evidence="3" type="ORF">LITE_LOCUS46596</name>
</gene>
<dbReference type="GO" id="GO:0009451">
    <property type="term" value="P:RNA modification"/>
    <property type="evidence" value="ECO:0007669"/>
    <property type="project" value="InterPro"/>
</dbReference>
<dbReference type="PANTHER" id="PTHR47926">
    <property type="entry name" value="PENTATRICOPEPTIDE REPEAT-CONTAINING PROTEIN"/>
    <property type="match status" value="1"/>
</dbReference>
<protein>
    <recommendedName>
        <fullName evidence="5">Pentatricopeptide repeat-containing protein</fullName>
    </recommendedName>
</protein>
<accession>A0AAV0R5S7</accession>
<dbReference type="Pfam" id="PF13041">
    <property type="entry name" value="PPR_2"/>
    <property type="match status" value="2"/>
</dbReference>
<dbReference type="Proteomes" id="UP001154282">
    <property type="component" value="Unassembled WGS sequence"/>
</dbReference>
<dbReference type="InterPro" id="IPR046848">
    <property type="entry name" value="E_motif"/>
</dbReference>
<dbReference type="InterPro" id="IPR046960">
    <property type="entry name" value="PPR_At4g14850-like_plant"/>
</dbReference>
<evidence type="ECO:0000313" key="4">
    <source>
        <dbReference type="Proteomes" id="UP001154282"/>
    </source>
</evidence>
<dbReference type="FunFam" id="1.25.40.10:FF:001093">
    <property type="entry name" value="Pentatricopeptide repeat-containing protein At2g34400"/>
    <property type="match status" value="1"/>
</dbReference>
<dbReference type="GO" id="GO:0003723">
    <property type="term" value="F:RNA binding"/>
    <property type="evidence" value="ECO:0007669"/>
    <property type="project" value="InterPro"/>
</dbReference>
<reference evidence="3" key="1">
    <citation type="submission" date="2022-08" db="EMBL/GenBank/DDBJ databases">
        <authorList>
            <person name="Gutierrez-Valencia J."/>
        </authorList>
    </citation>
    <scope>NUCLEOTIDE SEQUENCE</scope>
</reference>
<keyword evidence="4" id="KW-1185">Reference proteome</keyword>
<evidence type="ECO:0000313" key="3">
    <source>
        <dbReference type="EMBL" id="CAI0552814.1"/>
    </source>
</evidence>
<evidence type="ECO:0008006" key="5">
    <source>
        <dbReference type="Google" id="ProtNLM"/>
    </source>
</evidence>
<name>A0AAV0R5S7_9ROSI</name>
<dbReference type="InterPro" id="IPR011990">
    <property type="entry name" value="TPR-like_helical_dom_sf"/>
</dbReference>
<dbReference type="InterPro" id="IPR002885">
    <property type="entry name" value="PPR_rpt"/>
</dbReference>
<dbReference type="EMBL" id="CAMGYJ010000010">
    <property type="protein sequence ID" value="CAI0552814.1"/>
    <property type="molecule type" value="Genomic_DNA"/>
</dbReference>
<dbReference type="NCBIfam" id="TIGR00756">
    <property type="entry name" value="PPR"/>
    <property type="match status" value="3"/>
</dbReference>
<dbReference type="AlphaFoldDB" id="A0AAV0R5S7"/>
<evidence type="ECO:0000256" key="2">
    <source>
        <dbReference type="PROSITE-ProRule" id="PRU00708"/>
    </source>
</evidence>
<dbReference type="Pfam" id="PF01535">
    <property type="entry name" value="PPR"/>
    <property type="match status" value="1"/>
</dbReference>
<comment type="caution">
    <text evidence="3">The sequence shown here is derived from an EMBL/GenBank/DDBJ whole genome shotgun (WGS) entry which is preliminary data.</text>
</comment>
<keyword evidence="1" id="KW-0677">Repeat</keyword>
<feature type="repeat" description="PPR" evidence="2">
    <location>
        <begin position="40"/>
        <end position="74"/>
    </location>
</feature>
<feature type="repeat" description="PPR" evidence="2">
    <location>
        <begin position="110"/>
        <end position="140"/>
    </location>
</feature>
<dbReference type="Pfam" id="PF20431">
    <property type="entry name" value="E_motif"/>
    <property type="match status" value="1"/>
</dbReference>
<dbReference type="PANTHER" id="PTHR47926:SF417">
    <property type="entry name" value="PENTACOTRIPEPTIDE-REPEAT REGION OF PRORP DOMAIN-CONTAINING PROTEIN"/>
    <property type="match status" value="1"/>
</dbReference>
<dbReference type="Gene3D" id="1.25.40.10">
    <property type="entry name" value="Tetratricopeptide repeat domain"/>
    <property type="match status" value="3"/>
</dbReference>